<feature type="compositionally biased region" description="Basic and acidic residues" evidence="4">
    <location>
        <begin position="746"/>
        <end position="759"/>
    </location>
</feature>
<evidence type="ECO:0000313" key="7">
    <source>
        <dbReference type="EMBL" id="KAK7794621.1"/>
    </source>
</evidence>
<feature type="compositionally biased region" description="Basic and acidic residues" evidence="4">
    <location>
        <begin position="448"/>
        <end position="521"/>
    </location>
</feature>
<feature type="domain" description="Cwf19-like C-terminal" evidence="6">
    <location>
        <begin position="976"/>
        <end position="1099"/>
    </location>
</feature>
<feature type="compositionally biased region" description="Basic and acidic residues" evidence="4">
    <location>
        <begin position="409"/>
        <end position="418"/>
    </location>
</feature>
<keyword evidence="2" id="KW-0175">Coiled coil</keyword>
<comment type="similarity">
    <text evidence="1">Belongs to the CWF19 family.</text>
</comment>
<feature type="compositionally biased region" description="Basic and acidic residues" evidence="4">
    <location>
        <begin position="344"/>
        <end position="363"/>
    </location>
</feature>
<reference evidence="7 8" key="1">
    <citation type="submission" date="2024-03" db="EMBL/GenBank/DDBJ databases">
        <title>The genome assembly and annotation of the cricket Gryllus longicercus Weissman &amp; Gray.</title>
        <authorList>
            <person name="Szrajer S."/>
            <person name="Gray D."/>
            <person name="Ylla G."/>
        </authorList>
    </citation>
    <scope>NUCLEOTIDE SEQUENCE [LARGE SCALE GENOMIC DNA]</scope>
    <source>
        <strain evidence="7">DAG 2021-001</strain>
        <tissue evidence="7">Whole body minus gut</tissue>
    </source>
</reference>
<feature type="region of interest" description="Disordered" evidence="4">
    <location>
        <begin position="246"/>
        <end position="521"/>
    </location>
</feature>
<proteinExistence type="inferred from homology"/>
<dbReference type="PANTHER" id="PTHR12072:SF5">
    <property type="entry name" value="CWF19-LIKE PROTEIN 2"/>
    <property type="match status" value="1"/>
</dbReference>
<feature type="compositionally biased region" description="Basic and acidic residues" evidence="4">
    <location>
        <begin position="430"/>
        <end position="441"/>
    </location>
</feature>
<dbReference type="Proteomes" id="UP001378592">
    <property type="component" value="Unassembled WGS sequence"/>
</dbReference>
<organism evidence="7 8">
    <name type="scientific">Gryllus longicercus</name>
    <dbReference type="NCBI Taxonomy" id="2509291"/>
    <lineage>
        <taxon>Eukaryota</taxon>
        <taxon>Metazoa</taxon>
        <taxon>Ecdysozoa</taxon>
        <taxon>Arthropoda</taxon>
        <taxon>Hexapoda</taxon>
        <taxon>Insecta</taxon>
        <taxon>Pterygota</taxon>
        <taxon>Neoptera</taxon>
        <taxon>Polyneoptera</taxon>
        <taxon>Orthoptera</taxon>
        <taxon>Ensifera</taxon>
        <taxon>Gryllidea</taxon>
        <taxon>Grylloidea</taxon>
        <taxon>Gryllidae</taxon>
        <taxon>Gryllinae</taxon>
        <taxon>Gryllus</taxon>
    </lineage>
</organism>
<feature type="compositionally biased region" description="Basic and acidic residues" evidence="4">
    <location>
        <begin position="690"/>
        <end position="712"/>
    </location>
</feature>
<feature type="compositionally biased region" description="Basic and acidic residues" evidence="4">
    <location>
        <begin position="246"/>
        <end position="261"/>
    </location>
</feature>
<dbReference type="GO" id="GO:0071014">
    <property type="term" value="C:post-mRNA release spliceosomal complex"/>
    <property type="evidence" value="ECO:0007669"/>
    <property type="project" value="TreeGrafter"/>
</dbReference>
<feature type="compositionally biased region" description="Polar residues" evidence="4">
    <location>
        <begin position="110"/>
        <end position="120"/>
    </location>
</feature>
<comment type="caution">
    <text evidence="7">The sequence shown here is derived from an EMBL/GenBank/DDBJ whole genome shotgun (WGS) entry which is preliminary data.</text>
</comment>
<feature type="compositionally biased region" description="Low complexity" evidence="4">
    <location>
        <begin position="840"/>
        <end position="852"/>
    </location>
</feature>
<dbReference type="EMBL" id="JAZDUA010000326">
    <property type="protein sequence ID" value="KAK7794621.1"/>
    <property type="molecule type" value="Genomic_DNA"/>
</dbReference>
<evidence type="ECO:0000256" key="3">
    <source>
        <dbReference type="ARBA" id="ARBA00070709"/>
    </source>
</evidence>
<feature type="compositionally biased region" description="Basic and acidic residues" evidence="4">
    <location>
        <begin position="29"/>
        <end position="52"/>
    </location>
</feature>
<evidence type="ECO:0000256" key="2">
    <source>
        <dbReference type="ARBA" id="ARBA00023054"/>
    </source>
</evidence>
<feature type="compositionally biased region" description="Basic and acidic residues" evidence="4">
    <location>
        <begin position="782"/>
        <end position="791"/>
    </location>
</feature>
<feature type="compositionally biased region" description="Acidic residues" evidence="4">
    <location>
        <begin position="419"/>
        <end position="429"/>
    </location>
</feature>
<accession>A0AAN9Z1K2</accession>
<keyword evidence="8" id="KW-1185">Reference proteome</keyword>
<dbReference type="InterPro" id="IPR006767">
    <property type="entry name" value="Cwf19-like_C_dom-2"/>
</dbReference>
<dbReference type="PANTHER" id="PTHR12072">
    <property type="entry name" value="CWF19, CELL CYCLE CONTROL PROTEIN"/>
    <property type="match status" value="1"/>
</dbReference>
<feature type="region of interest" description="Disordered" evidence="4">
    <location>
        <begin position="746"/>
        <end position="794"/>
    </location>
</feature>
<feature type="compositionally biased region" description="Basic and acidic residues" evidence="4">
    <location>
        <begin position="554"/>
        <end position="569"/>
    </location>
</feature>
<evidence type="ECO:0000259" key="5">
    <source>
        <dbReference type="Pfam" id="PF04676"/>
    </source>
</evidence>
<feature type="compositionally biased region" description="Basic and acidic residues" evidence="4">
    <location>
        <begin position="139"/>
        <end position="161"/>
    </location>
</feature>
<dbReference type="Pfam" id="PF04676">
    <property type="entry name" value="CwfJ_C_2"/>
    <property type="match status" value="1"/>
</dbReference>
<feature type="compositionally biased region" description="Basic and acidic residues" evidence="4">
    <location>
        <begin position="274"/>
        <end position="285"/>
    </location>
</feature>
<sequence length="1218" mass="140388">MSYINFESARIKEELRNEKRKAREAVLEKAEADYKRRKEREQRAAERGEDKWMLPSLDAQLQPDSQKKKKKHKKEKKKKKDKKHKSKKKHDSSDSSDSSGEEAWVEKGAETSQPSANSGPAQRDEWMTLPALFPCVSRDQIRAQKRQEAPQDEETLKKKFLLDNPGQSERELNPFWKDGGKGLPQVEEPMPDSLSLAANSAGDHGLAWLRRAMRRVQEQAKEQGRSEEAVAAERWGSLEKLRSMLAEAERRCRTRPRDRGRGPHGGRVQGTAPKPREYEDWRDDPTAGAAGESAEAQSEAVGDKARYRSWLGLKAPSPPKESSSDEEDDFDYDKLDDPPVVEGPDIRGVGEKDNEKGHVSEKDASEDDNDGEANGKILFRSSKIRKEQPLFNKLRHQTKERLNVFGQKYSDKKDKDKAEDSDDVDDDKLFEEWRNERRTKDDESEDETAIRLELDVVESKKDGKNIEEKQKVKQTEETGRADSRKIHPVSSEDLRERYFQSRNKGELMKDNIEKEGKTHDYKIKDKEYVEKKRGDCSFKEDNSLVVNKNSSLANKEKNKNLNIDPKDGKESEDEKEGYREYRNSRRDDRRRDREKIDYLSRERRQDEDRKERRQDERDTGRIENVKDRYADLRHIRRSENESQRSQRERDREDYRDSKYRRREEQEESMNRSSAERHTGSRRTGIPNYIRKHDASPKHYERAPTRKLEGFQKPVDDLHISSKSMRHDILGDAGTYRGSSSVKNWKKKEFQKAEEKREIAQNEPPPPPMAATKVLPTIQPAQVKEKEEEKQPDLQMSDAEMNALGAKVLKAEIMGNHALATKLKAQLQQAQASRKQRKEAPATAAAAAAAAAAKPQEEETVILTHRDSKGFVRPIGGPSHPEPSGGRRRPQKVATHGADGLRERFFPDDDKYTLENMFQKEKMTTIEDANEEFSRLAAKGSSRADSEYDLDDVFAEKASREKAPGKLQVLERNRAIQQHKRIERSLDSCTHCFDSPKMLKHLMIALGSKVYLSLPAHQSLTEGHCLISPIHHVPCATQLDEDVWDEMSSFRKALVAMFLEQDQDCVFFESAMHLRRFPHMVLECVPVPREVGDTAPIYFKKAIMESEAEWSMNKKLVDLKGKGVRRAVPKGLPYFAVDFGNDDGFAHVIEDERLFPENFAQEIIGGMMDLDHSLWRKQRRENFDTQRKKVIDFAEMWKKHDITKKTEDNSSSSSESDKE</sequence>
<evidence type="ECO:0000259" key="6">
    <source>
        <dbReference type="Pfam" id="PF04677"/>
    </source>
</evidence>
<feature type="compositionally biased region" description="Basic and acidic residues" evidence="4">
    <location>
        <begin position="576"/>
        <end position="664"/>
    </location>
</feature>
<feature type="region of interest" description="Disordered" evidence="4">
    <location>
        <begin position="829"/>
        <end position="895"/>
    </location>
</feature>
<dbReference type="InterPro" id="IPR006768">
    <property type="entry name" value="Cwf19-like_C_dom-1"/>
</dbReference>
<protein>
    <recommendedName>
        <fullName evidence="3">CWF19-like protein 2</fullName>
    </recommendedName>
</protein>
<evidence type="ECO:0000256" key="4">
    <source>
        <dbReference type="SAM" id="MobiDB-lite"/>
    </source>
</evidence>
<feature type="compositionally biased region" description="Basic residues" evidence="4">
    <location>
        <begin position="67"/>
        <end position="90"/>
    </location>
</feature>
<dbReference type="Gene3D" id="3.30.428.10">
    <property type="entry name" value="HIT-like"/>
    <property type="match status" value="1"/>
</dbReference>
<dbReference type="InterPro" id="IPR040194">
    <property type="entry name" value="Cwf19-like"/>
</dbReference>
<dbReference type="FunFam" id="3.30.428.10:FF:000021">
    <property type="entry name" value="CWF19-like protein 2 homolog"/>
    <property type="match status" value="1"/>
</dbReference>
<evidence type="ECO:0000256" key="1">
    <source>
        <dbReference type="ARBA" id="ARBA00006795"/>
    </source>
</evidence>
<dbReference type="SUPFAM" id="SSF54197">
    <property type="entry name" value="HIT-like"/>
    <property type="match status" value="1"/>
</dbReference>
<dbReference type="Pfam" id="PF04677">
    <property type="entry name" value="CwfJ_C_1"/>
    <property type="match status" value="1"/>
</dbReference>
<name>A0AAN9Z1K2_9ORTH</name>
<dbReference type="AlphaFoldDB" id="A0AAN9Z1K2"/>
<dbReference type="InterPro" id="IPR036265">
    <property type="entry name" value="HIT-like_sf"/>
</dbReference>
<feature type="region of interest" description="Disordered" evidence="4">
    <location>
        <begin position="29"/>
        <end position="198"/>
    </location>
</feature>
<gene>
    <name evidence="7" type="ORF">R5R35_008146</name>
</gene>
<feature type="compositionally biased region" description="Low complexity" evidence="4">
    <location>
        <begin position="287"/>
        <end position="300"/>
    </location>
</feature>
<dbReference type="GO" id="GO:0000398">
    <property type="term" value="P:mRNA splicing, via spliceosome"/>
    <property type="evidence" value="ECO:0007669"/>
    <property type="project" value="TreeGrafter"/>
</dbReference>
<feature type="region of interest" description="Disordered" evidence="4">
    <location>
        <begin position="547"/>
        <end position="712"/>
    </location>
</feature>
<evidence type="ECO:0000313" key="8">
    <source>
        <dbReference type="Proteomes" id="UP001378592"/>
    </source>
</evidence>
<feature type="domain" description="Cwf19-like protein C-terminal" evidence="5">
    <location>
        <begin position="1108"/>
        <end position="1202"/>
    </location>
</feature>